<dbReference type="GO" id="GO:0009986">
    <property type="term" value="C:cell surface"/>
    <property type="evidence" value="ECO:0007669"/>
    <property type="project" value="TreeGrafter"/>
</dbReference>
<organism evidence="12 13">
    <name type="scientific">Elaeophora elaphi</name>
    <dbReference type="NCBI Taxonomy" id="1147741"/>
    <lineage>
        <taxon>Eukaryota</taxon>
        <taxon>Metazoa</taxon>
        <taxon>Ecdysozoa</taxon>
        <taxon>Nematoda</taxon>
        <taxon>Chromadorea</taxon>
        <taxon>Rhabditida</taxon>
        <taxon>Spirurina</taxon>
        <taxon>Spiruromorpha</taxon>
        <taxon>Filarioidea</taxon>
        <taxon>Onchocercidae</taxon>
        <taxon>Elaeophora</taxon>
    </lineage>
</organism>
<proteinExistence type="inferred from homology"/>
<keyword evidence="6" id="KW-0654">Proteoglycan</keyword>
<evidence type="ECO:0000256" key="3">
    <source>
        <dbReference type="ARBA" id="ARBA00022475"/>
    </source>
</evidence>
<dbReference type="GO" id="GO:0009966">
    <property type="term" value="P:regulation of signal transduction"/>
    <property type="evidence" value="ECO:0007669"/>
    <property type="project" value="InterPro"/>
</dbReference>
<comment type="subcellular location">
    <subcellularLocation>
        <location evidence="1">Cell membrane</location>
        <topology evidence="1">Lipid-anchor</topology>
        <topology evidence="1">GPI-anchor</topology>
    </subcellularLocation>
</comment>
<sequence length="225" mass="26313">MVTSRTQLHAMFTRTYGPLYQSNVQIFVKFFDDLQEFYAEQKYISLKPILDRFFFDLFRTLLLILNPSDEIKEDNSNCSENSFALQAFGDIPLKMIRQLERSLGAARSLTHALKSSSDILQDIIQKELATDCQITATQMKYCAHCSPSIRVTFSKPLKPCQMYCFDTINKCFADYIVIENTWQQFIGTFYYFLGPTFLHNFLAHLFSATRFPPFFKYLIPPFYSF</sequence>
<evidence type="ECO:0000256" key="2">
    <source>
        <dbReference type="ARBA" id="ARBA00010260"/>
    </source>
</evidence>
<evidence type="ECO:0000256" key="8">
    <source>
        <dbReference type="ARBA" id="ARBA00023180"/>
    </source>
</evidence>
<evidence type="ECO:0000256" key="7">
    <source>
        <dbReference type="ARBA" id="ARBA00023136"/>
    </source>
</evidence>
<keyword evidence="8" id="KW-0325">Glycoprotein</keyword>
<dbReference type="GO" id="GO:0005886">
    <property type="term" value="C:plasma membrane"/>
    <property type="evidence" value="ECO:0007669"/>
    <property type="project" value="UniProtKB-SubCell"/>
</dbReference>
<evidence type="ECO:0000313" key="12">
    <source>
        <dbReference type="Proteomes" id="UP000050640"/>
    </source>
</evidence>
<evidence type="ECO:0000256" key="6">
    <source>
        <dbReference type="ARBA" id="ARBA00022974"/>
    </source>
</evidence>
<reference evidence="13" key="1">
    <citation type="submission" date="2017-02" db="UniProtKB">
        <authorList>
            <consortium name="WormBaseParasite"/>
        </authorList>
    </citation>
    <scope>IDENTIFICATION</scope>
</reference>
<accession>A0A0R3RFK2</accession>
<keyword evidence="3" id="KW-1003">Cell membrane</keyword>
<keyword evidence="7" id="KW-0472">Membrane</keyword>
<name>A0A0R3RFK2_9BILA</name>
<comment type="similarity">
    <text evidence="2 11">Belongs to the glypican family.</text>
</comment>
<keyword evidence="12" id="KW-1185">Reference proteome</keyword>
<evidence type="ECO:0000256" key="11">
    <source>
        <dbReference type="RuleBase" id="RU003518"/>
    </source>
</evidence>
<evidence type="ECO:0000256" key="1">
    <source>
        <dbReference type="ARBA" id="ARBA00004609"/>
    </source>
</evidence>
<dbReference type="WBParaSite" id="EEL_0000014401-mRNA-1">
    <property type="protein sequence ID" value="EEL_0000014401-mRNA-1"/>
    <property type="gene ID" value="EEL_0000014401"/>
</dbReference>
<dbReference type="GO" id="GO:0016477">
    <property type="term" value="P:cell migration"/>
    <property type="evidence" value="ECO:0007669"/>
    <property type="project" value="TreeGrafter"/>
</dbReference>
<dbReference type="STRING" id="1147741.A0A0R3RFK2"/>
<keyword evidence="9" id="KW-0357">Heparan sulfate</keyword>
<dbReference type="Proteomes" id="UP000050640">
    <property type="component" value="Unplaced"/>
</dbReference>
<dbReference type="InterPro" id="IPR001863">
    <property type="entry name" value="Glypican"/>
</dbReference>
<evidence type="ECO:0000256" key="5">
    <source>
        <dbReference type="ARBA" id="ARBA00022729"/>
    </source>
</evidence>
<dbReference type="GO" id="GO:0098552">
    <property type="term" value="C:side of membrane"/>
    <property type="evidence" value="ECO:0007669"/>
    <property type="project" value="UniProtKB-KW"/>
</dbReference>
<dbReference type="GO" id="GO:0005576">
    <property type="term" value="C:extracellular region"/>
    <property type="evidence" value="ECO:0007669"/>
    <property type="project" value="TreeGrafter"/>
</dbReference>
<evidence type="ECO:0000313" key="13">
    <source>
        <dbReference type="WBParaSite" id="EEL_0000014401-mRNA-1"/>
    </source>
</evidence>
<dbReference type="GO" id="GO:1905475">
    <property type="term" value="P:regulation of protein localization to membrane"/>
    <property type="evidence" value="ECO:0007669"/>
    <property type="project" value="TreeGrafter"/>
</dbReference>
<dbReference type="Pfam" id="PF01153">
    <property type="entry name" value="Glypican"/>
    <property type="match status" value="1"/>
</dbReference>
<evidence type="ECO:0000256" key="9">
    <source>
        <dbReference type="ARBA" id="ARBA00023207"/>
    </source>
</evidence>
<keyword evidence="10" id="KW-0449">Lipoprotein</keyword>
<dbReference type="PANTHER" id="PTHR10822:SF29">
    <property type="entry name" value="DIVISION ABNORMALLY DELAYED PROTEIN"/>
    <property type="match status" value="1"/>
</dbReference>
<dbReference type="PANTHER" id="PTHR10822">
    <property type="entry name" value="GLYPICAN"/>
    <property type="match status" value="1"/>
</dbReference>
<keyword evidence="4" id="KW-0336">GPI-anchor</keyword>
<protein>
    <submittedName>
        <fullName evidence="13">Glypican-6</fullName>
    </submittedName>
</protein>
<evidence type="ECO:0000256" key="10">
    <source>
        <dbReference type="ARBA" id="ARBA00023288"/>
    </source>
</evidence>
<dbReference type="AlphaFoldDB" id="A0A0R3RFK2"/>
<keyword evidence="5" id="KW-0732">Signal</keyword>
<evidence type="ECO:0000256" key="4">
    <source>
        <dbReference type="ARBA" id="ARBA00022622"/>
    </source>
</evidence>